<dbReference type="KEGG" id="cpi:Cpin_0091"/>
<protein>
    <submittedName>
        <fullName evidence="1">Uncharacterized protein</fullName>
    </submittedName>
</protein>
<evidence type="ECO:0000313" key="1">
    <source>
        <dbReference type="EMBL" id="ACU57597.1"/>
    </source>
</evidence>
<dbReference type="Proteomes" id="UP000002215">
    <property type="component" value="Chromosome"/>
</dbReference>
<sequence>MYYILCCVRLAAKKVISGDGLVVDLIKGPFEVVCTINACSQLHSQVKLYFELTKIFFKVDNAILK</sequence>
<reference evidence="2" key="1">
    <citation type="submission" date="2009-08" db="EMBL/GenBank/DDBJ databases">
        <title>The complete genome of Chitinophaga pinensis DSM 2588.</title>
        <authorList>
            <consortium name="US DOE Joint Genome Institute (JGI-PGF)"/>
            <person name="Lucas S."/>
            <person name="Copeland A."/>
            <person name="Lapidus A."/>
            <person name="Glavina del Rio T."/>
            <person name="Dalin E."/>
            <person name="Tice H."/>
            <person name="Bruce D."/>
            <person name="Goodwin L."/>
            <person name="Pitluck S."/>
            <person name="Kyrpides N."/>
            <person name="Mavromatis K."/>
            <person name="Ivanova N."/>
            <person name="Mikhailova N."/>
            <person name="Sims D."/>
            <person name="Meinche L."/>
            <person name="Brettin T."/>
            <person name="Detter J.C."/>
            <person name="Han C."/>
            <person name="Larimer F."/>
            <person name="Land M."/>
            <person name="Hauser L."/>
            <person name="Markowitz V."/>
            <person name="Cheng J.-F."/>
            <person name="Hugenholtz P."/>
            <person name="Woyke T."/>
            <person name="Wu D."/>
            <person name="Spring S."/>
            <person name="Klenk H.-P."/>
            <person name="Eisen J.A."/>
        </authorList>
    </citation>
    <scope>NUCLEOTIDE SEQUENCE [LARGE SCALE GENOMIC DNA]</scope>
    <source>
        <strain evidence="2">ATCC 43595 / DSM 2588 / LMG 13176 / NBRC 15968 / NCIMB 11800 / UQM 2034</strain>
    </source>
</reference>
<name>A0A979FYR7_CHIPD</name>
<evidence type="ECO:0000313" key="2">
    <source>
        <dbReference type="Proteomes" id="UP000002215"/>
    </source>
</evidence>
<proteinExistence type="predicted"/>
<gene>
    <name evidence="1" type="ordered locus">Cpin_0091</name>
</gene>
<dbReference type="EMBL" id="CP001699">
    <property type="protein sequence ID" value="ACU57597.1"/>
    <property type="molecule type" value="Genomic_DNA"/>
</dbReference>
<accession>A0A979FYR7</accession>
<organism evidence="1 2">
    <name type="scientific">Chitinophaga pinensis (strain ATCC 43595 / DSM 2588 / LMG 13176 / NBRC 15968 / NCIMB 11800 / UQM 2034)</name>
    <dbReference type="NCBI Taxonomy" id="485918"/>
    <lineage>
        <taxon>Bacteria</taxon>
        <taxon>Pseudomonadati</taxon>
        <taxon>Bacteroidota</taxon>
        <taxon>Chitinophagia</taxon>
        <taxon>Chitinophagales</taxon>
        <taxon>Chitinophagaceae</taxon>
        <taxon>Chitinophaga</taxon>
    </lineage>
</organism>
<dbReference type="AlphaFoldDB" id="A0A979FYR7"/>
<reference evidence="1 2" key="2">
    <citation type="journal article" date="2010" name="Stand. Genomic Sci.">
        <title>Complete genome sequence of Chitinophaga pinensis type strain (UQM 2034).</title>
        <authorList>
            <person name="Glavina Del Rio T."/>
            <person name="Abt B."/>
            <person name="Spring S."/>
            <person name="Lapidus A."/>
            <person name="Nolan M."/>
            <person name="Tice H."/>
            <person name="Copeland A."/>
            <person name="Cheng J.F."/>
            <person name="Chen F."/>
            <person name="Bruce D."/>
            <person name="Goodwin L."/>
            <person name="Pitluck S."/>
            <person name="Ivanova N."/>
            <person name="Mavromatis K."/>
            <person name="Mikhailova N."/>
            <person name="Pati A."/>
            <person name="Chen A."/>
            <person name="Palaniappan K."/>
            <person name="Land M."/>
            <person name="Hauser L."/>
            <person name="Chang Y.J."/>
            <person name="Jeffries C.D."/>
            <person name="Chain P."/>
            <person name="Saunders E."/>
            <person name="Detter J.C."/>
            <person name="Brettin T."/>
            <person name="Rohde M."/>
            <person name="Goker M."/>
            <person name="Bristow J."/>
            <person name="Eisen J.A."/>
            <person name="Markowitz V."/>
            <person name="Hugenholtz P."/>
            <person name="Kyrpides N.C."/>
            <person name="Klenk H.P."/>
            <person name="Lucas S."/>
        </authorList>
    </citation>
    <scope>NUCLEOTIDE SEQUENCE [LARGE SCALE GENOMIC DNA]</scope>
    <source>
        <strain evidence="2">ATCC 43595 / DSM 2588 / LMG 13176 / NBRC 15968 / NCIMB 11800 / UQM 2034</strain>
    </source>
</reference>